<protein>
    <recommendedName>
        <fullName evidence="2">HTH cro/C1-type domain-containing protein</fullName>
    </recommendedName>
</protein>
<dbReference type="Pfam" id="PF13413">
    <property type="entry name" value="HTH_25"/>
    <property type="match status" value="1"/>
</dbReference>
<feature type="transmembrane region" description="Helical" evidence="1">
    <location>
        <begin position="104"/>
        <end position="123"/>
    </location>
</feature>
<dbReference type="InterPro" id="IPR001387">
    <property type="entry name" value="Cro/C1-type_HTH"/>
</dbReference>
<keyword evidence="1" id="KW-0812">Transmembrane</keyword>
<feature type="domain" description="HTH cro/C1-type" evidence="2">
    <location>
        <begin position="8"/>
        <end position="39"/>
    </location>
</feature>
<dbReference type="EMBL" id="MHCI01000017">
    <property type="protein sequence ID" value="OGY16333.1"/>
    <property type="molecule type" value="Genomic_DNA"/>
</dbReference>
<gene>
    <name evidence="3" type="ORF">A2785_00060</name>
</gene>
<reference evidence="3 4" key="1">
    <citation type="journal article" date="2016" name="Nat. Commun.">
        <title>Thousands of microbial genomes shed light on interconnected biogeochemical processes in an aquifer system.</title>
        <authorList>
            <person name="Anantharaman K."/>
            <person name="Brown C.T."/>
            <person name="Hug L.A."/>
            <person name="Sharon I."/>
            <person name="Castelle C.J."/>
            <person name="Probst A.J."/>
            <person name="Thomas B.C."/>
            <person name="Singh A."/>
            <person name="Wilkins M.J."/>
            <person name="Karaoz U."/>
            <person name="Brodie E.L."/>
            <person name="Williams K.H."/>
            <person name="Hubbard S.S."/>
            <person name="Banfield J.F."/>
        </authorList>
    </citation>
    <scope>NUCLEOTIDE SEQUENCE [LARGE SCALE GENOMIC DNA]</scope>
</reference>
<dbReference type="PANTHER" id="PTHR34475:SF1">
    <property type="entry name" value="CYTOSKELETON PROTEIN RODZ"/>
    <property type="match status" value="1"/>
</dbReference>
<dbReference type="InterPro" id="IPR010982">
    <property type="entry name" value="Lambda_DNA-bd_dom_sf"/>
</dbReference>
<dbReference type="PANTHER" id="PTHR34475">
    <property type="match status" value="1"/>
</dbReference>
<dbReference type="Gene3D" id="1.10.260.40">
    <property type="entry name" value="lambda repressor-like DNA-binding domains"/>
    <property type="match status" value="1"/>
</dbReference>
<evidence type="ECO:0000313" key="3">
    <source>
        <dbReference type="EMBL" id="OGY16333.1"/>
    </source>
</evidence>
<dbReference type="Gene3D" id="2.60.40.10">
    <property type="entry name" value="Immunoglobulins"/>
    <property type="match status" value="1"/>
</dbReference>
<organism evidence="3 4">
    <name type="scientific">Candidatus Chisholmbacteria bacterium RIFCSPHIGHO2_01_FULL_49_18</name>
    <dbReference type="NCBI Taxonomy" id="1797590"/>
    <lineage>
        <taxon>Bacteria</taxon>
        <taxon>Candidatus Chisholmiibacteriota</taxon>
    </lineage>
</organism>
<comment type="caution">
    <text evidence="3">The sequence shown here is derived from an EMBL/GenBank/DDBJ whole genome shotgun (WGS) entry which is preliminary data.</text>
</comment>
<proteinExistence type="predicted"/>
<dbReference type="SUPFAM" id="SSF47413">
    <property type="entry name" value="lambda repressor-like DNA-binding domains"/>
    <property type="match status" value="1"/>
</dbReference>
<dbReference type="InterPro" id="IPR013783">
    <property type="entry name" value="Ig-like_fold"/>
</dbReference>
<evidence type="ECO:0000259" key="2">
    <source>
        <dbReference type="PROSITE" id="PS50943"/>
    </source>
</evidence>
<dbReference type="PROSITE" id="PS50943">
    <property type="entry name" value="HTH_CROC1"/>
    <property type="match status" value="1"/>
</dbReference>
<dbReference type="GO" id="GO:0003677">
    <property type="term" value="F:DNA binding"/>
    <property type="evidence" value="ECO:0007669"/>
    <property type="project" value="InterPro"/>
</dbReference>
<accession>A0A1G1VLU0</accession>
<sequence length="211" mass="23893">MKTVGEILKNARHKKKLTRRQIAKQTRISLRYLKALEKNDFTSLPEAAFVKGFIRNYANAVELNPQQALAVFRRDYDQNLKGQVIPRSFTQSDIKNRSLWNPKTTVIVAAALLTLTFISYFIYQYRLLESAPPLVIESPMEEEEVTSALTVVGNTDPQATVTINNQQVSVESDGTFRQSILLPQGTRTITIQTTSRAGKSRTVQRTIHVVR</sequence>
<evidence type="ECO:0000313" key="4">
    <source>
        <dbReference type="Proteomes" id="UP000179069"/>
    </source>
</evidence>
<evidence type="ECO:0000256" key="1">
    <source>
        <dbReference type="SAM" id="Phobius"/>
    </source>
</evidence>
<name>A0A1G1VLU0_9BACT</name>
<dbReference type="Proteomes" id="UP000179069">
    <property type="component" value="Unassembled WGS sequence"/>
</dbReference>
<dbReference type="Pfam" id="PF09136">
    <property type="entry name" value="Glucodextran_B"/>
    <property type="match status" value="1"/>
</dbReference>
<keyword evidence="1" id="KW-1133">Transmembrane helix</keyword>
<dbReference type="AlphaFoldDB" id="A0A1G1VLU0"/>
<dbReference type="InterPro" id="IPR050400">
    <property type="entry name" value="Bact_Cytoskel_RodZ"/>
</dbReference>
<keyword evidence="1" id="KW-0472">Membrane</keyword>